<evidence type="ECO:0000313" key="6">
    <source>
        <dbReference type="EMBL" id="JAG88610.1"/>
    </source>
</evidence>
<keyword evidence="2" id="KW-0479">Metal-binding</keyword>
<evidence type="ECO:0000256" key="4">
    <source>
        <dbReference type="SAM" id="MobiDB-lite"/>
    </source>
</evidence>
<name>A0A0C9QVA5_9CONI</name>
<feature type="domain" description="FLZ-type" evidence="5">
    <location>
        <begin position="218"/>
        <end position="262"/>
    </location>
</feature>
<dbReference type="PANTHER" id="PTHR47208:SF1">
    <property type="entry name" value="OS02G0174800 PROTEIN"/>
    <property type="match status" value="1"/>
</dbReference>
<sequence>MLGKRSRPIQRAQSKFHLMSENGDYTSGPNKTNGFFNSPRVFIGFNSKIAGFADGEGGGSRSPTSTLDAKVFSDFKQCRSPRGFDKPESQVVGLGILAALHNESNSGVNSKTTVLSPKSSESRIPAKPLAASGCNNKKKPSQPIPIRAAKVASERRDRPEAMEYSESYTCITSHGPKPTVRQIFDDPAEAEKRNPKCCKPAVFEASSFTDTPAFPPEDFLSVCYLCRRRLRDGKDIYMYRGDKAFCSVECRYQQILSDEKERSAAASVKRAAPASSPQAAPPTCCYPGRNIFTTGTMAAA</sequence>
<organism evidence="6">
    <name type="scientific">Wollemia nobilis</name>
    <dbReference type="NCBI Taxonomy" id="56998"/>
    <lineage>
        <taxon>Eukaryota</taxon>
        <taxon>Viridiplantae</taxon>
        <taxon>Streptophyta</taxon>
        <taxon>Embryophyta</taxon>
        <taxon>Tracheophyta</taxon>
        <taxon>Spermatophyta</taxon>
        <taxon>Pinopsida</taxon>
        <taxon>Pinidae</taxon>
        <taxon>Conifers II</taxon>
        <taxon>Araucariales</taxon>
        <taxon>Araucariaceae</taxon>
        <taxon>Wollemia</taxon>
    </lineage>
</organism>
<dbReference type="EMBL" id="GCHU01006861">
    <property type="protein sequence ID" value="JAG88610.1"/>
    <property type="molecule type" value="Transcribed_RNA"/>
</dbReference>
<feature type="region of interest" description="Disordered" evidence="4">
    <location>
        <begin position="106"/>
        <end position="143"/>
    </location>
</feature>
<feature type="compositionally biased region" description="Polar residues" evidence="4">
    <location>
        <begin position="106"/>
        <end position="119"/>
    </location>
</feature>
<feature type="zinc finger region" description="FLZ-type" evidence="3">
    <location>
        <begin position="218"/>
        <end position="262"/>
    </location>
</feature>
<proteinExistence type="inferred from homology"/>
<accession>A0A0C9QVA5</accession>
<dbReference type="Pfam" id="PF04570">
    <property type="entry name" value="zf-FLZ"/>
    <property type="match status" value="1"/>
</dbReference>
<protein>
    <submittedName>
        <fullName evidence="6">TSA: Wollemia nobilis Ref_Wollemi_Transcript_6905_1909 transcribed RNA sequence</fullName>
    </submittedName>
</protein>
<evidence type="ECO:0000259" key="5">
    <source>
        <dbReference type="PROSITE" id="PS51795"/>
    </source>
</evidence>
<feature type="region of interest" description="Disordered" evidence="4">
    <location>
        <begin position="1"/>
        <end position="24"/>
    </location>
</feature>
<dbReference type="PROSITE" id="PS51795">
    <property type="entry name" value="ZF_FLZ"/>
    <property type="match status" value="1"/>
</dbReference>
<evidence type="ECO:0000256" key="1">
    <source>
        <dbReference type="ARBA" id="ARBA00009374"/>
    </source>
</evidence>
<reference evidence="6" key="1">
    <citation type="submission" date="2015-02" db="EMBL/GenBank/DDBJ databases">
        <title>A transcriptome of Wollemia nobilis - a relic of Gondwana.</title>
        <authorList>
            <person name="Chia J.Y."/>
            <person name="Leong Y.S."/>
            <person name="Abdul Karim S."/>
            <person name="Wan Azmi N."/>
            <person name="Hercus R."/>
            <person name="Croft L."/>
        </authorList>
    </citation>
    <scope>NUCLEOTIDE SEQUENCE</scope>
    <source>
        <strain evidence="6">MaeBrown</strain>
        <tissue evidence="6">Leaf</tissue>
    </source>
</reference>
<dbReference type="GO" id="GO:0046872">
    <property type="term" value="F:metal ion binding"/>
    <property type="evidence" value="ECO:0007669"/>
    <property type="project" value="UniProtKB-KW"/>
</dbReference>
<evidence type="ECO:0000256" key="2">
    <source>
        <dbReference type="ARBA" id="ARBA00022723"/>
    </source>
</evidence>
<dbReference type="AlphaFoldDB" id="A0A0C9QVA5"/>
<dbReference type="InterPro" id="IPR044604">
    <property type="entry name" value="FLZ12/13/14"/>
</dbReference>
<comment type="similarity">
    <text evidence="1">Belongs to the FLZ family.</text>
</comment>
<evidence type="ECO:0000256" key="3">
    <source>
        <dbReference type="PROSITE-ProRule" id="PRU01131"/>
    </source>
</evidence>
<dbReference type="PANTHER" id="PTHR47208">
    <property type="entry name" value="OS02G0174800 PROTEIN"/>
    <property type="match status" value="1"/>
</dbReference>
<dbReference type="InterPro" id="IPR007650">
    <property type="entry name" value="Zf-FLZ_dom"/>
</dbReference>